<organism evidence="1">
    <name type="scientific">Anguilla anguilla</name>
    <name type="common">European freshwater eel</name>
    <name type="synonym">Muraena anguilla</name>
    <dbReference type="NCBI Taxonomy" id="7936"/>
    <lineage>
        <taxon>Eukaryota</taxon>
        <taxon>Metazoa</taxon>
        <taxon>Chordata</taxon>
        <taxon>Craniata</taxon>
        <taxon>Vertebrata</taxon>
        <taxon>Euteleostomi</taxon>
        <taxon>Actinopterygii</taxon>
        <taxon>Neopterygii</taxon>
        <taxon>Teleostei</taxon>
        <taxon>Anguilliformes</taxon>
        <taxon>Anguillidae</taxon>
        <taxon>Anguilla</taxon>
    </lineage>
</organism>
<accession>A0A0E9SG64</accession>
<reference evidence="1" key="2">
    <citation type="journal article" date="2015" name="Fish Shellfish Immunol.">
        <title>Early steps in the European eel (Anguilla anguilla)-Vibrio vulnificus interaction in the gills: Role of the RtxA13 toxin.</title>
        <authorList>
            <person name="Callol A."/>
            <person name="Pajuelo D."/>
            <person name="Ebbesson L."/>
            <person name="Teles M."/>
            <person name="MacKenzie S."/>
            <person name="Amaro C."/>
        </authorList>
    </citation>
    <scope>NUCLEOTIDE SEQUENCE</scope>
</reference>
<dbReference type="AlphaFoldDB" id="A0A0E9SG64"/>
<protein>
    <submittedName>
        <fullName evidence="1">Uncharacterized protein</fullName>
    </submittedName>
</protein>
<proteinExistence type="predicted"/>
<name>A0A0E9SG64_ANGAN</name>
<sequence>MPPPHHQPPPTSFVTYASDHSVFSCQKNGR</sequence>
<reference evidence="1" key="1">
    <citation type="submission" date="2014-11" db="EMBL/GenBank/DDBJ databases">
        <authorList>
            <person name="Amaro Gonzalez C."/>
        </authorList>
    </citation>
    <scope>NUCLEOTIDE SEQUENCE</scope>
</reference>
<dbReference type="EMBL" id="GBXM01068887">
    <property type="protein sequence ID" value="JAH39690.1"/>
    <property type="molecule type" value="Transcribed_RNA"/>
</dbReference>
<evidence type="ECO:0000313" key="1">
    <source>
        <dbReference type="EMBL" id="JAH39690.1"/>
    </source>
</evidence>